<dbReference type="Proteomes" id="UP000198906">
    <property type="component" value="Unassembled WGS sequence"/>
</dbReference>
<keyword evidence="3" id="KW-1185">Reference proteome</keyword>
<dbReference type="RefSeq" id="WP_091459218.1">
    <property type="nucleotide sequence ID" value="NZ_FMHU01000002.1"/>
</dbReference>
<protein>
    <submittedName>
        <fullName evidence="2">Uncharacterized protein</fullName>
    </submittedName>
</protein>
<dbReference type="EMBL" id="FMHU01000002">
    <property type="protein sequence ID" value="SCL21736.1"/>
    <property type="molecule type" value="Genomic_DNA"/>
</dbReference>
<organism evidence="2 3">
    <name type="scientific">Micromonospora inyonensis</name>
    <dbReference type="NCBI Taxonomy" id="47866"/>
    <lineage>
        <taxon>Bacteria</taxon>
        <taxon>Bacillati</taxon>
        <taxon>Actinomycetota</taxon>
        <taxon>Actinomycetes</taxon>
        <taxon>Micromonosporales</taxon>
        <taxon>Micromonosporaceae</taxon>
        <taxon>Micromonospora</taxon>
    </lineage>
</organism>
<evidence type="ECO:0000313" key="3">
    <source>
        <dbReference type="Proteomes" id="UP000198906"/>
    </source>
</evidence>
<dbReference type="EMBL" id="FMHU01000002">
    <property type="protein sequence ID" value="SCL21512.1"/>
    <property type="molecule type" value="Genomic_DNA"/>
</dbReference>
<gene>
    <name evidence="1" type="ORF">GA0074694_3057</name>
    <name evidence="2" type="ORF">GA0074694_3129</name>
</gene>
<dbReference type="STRING" id="47866.GA0074694_3057"/>
<accession>A0A1C6RX22</accession>
<evidence type="ECO:0000313" key="1">
    <source>
        <dbReference type="EMBL" id="SCL21512.1"/>
    </source>
</evidence>
<dbReference type="AlphaFoldDB" id="A0A1C6RX22"/>
<sequence>MFSIEEWRLSGWLLARRDIPESERQGLLDANLADGNVYSQDDPTPEQIPPPPKTVFRFVDAPVIEEPVEIPEPPEVPEEGQ</sequence>
<name>A0A1C6RX22_9ACTN</name>
<reference evidence="2" key="2">
    <citation type="submission" date="2016-06" db="EMBL/GenBank/DDBJ databases">
        <authorList>
            <person name="Kjaerup R.B."/>
            <person name="Dalgaard T.S."/>
            <person name="Juul-Madsen H.R."/>
        </authorList>
    </citation>
    <scope>NUCLEOTIDE SEQUENCE [LARGE SCALE GENOMIC DNA]</scope>
    <source>
        <strain evidence="2">DSM 46123</strain>
    </source>
</reference>
<proteinExistence type="predicted"/>
<reference evidence="3" key="1">
    <citation type="submission" date="2016-06" db="EMBL/GenBank/DDBJ databases">
        <authorList>
            <person name="Varghese N."/>
        </authorList>
    </citation>
    <scope>NUCLEOTIDE SEQUENCE [LARGE SCALE GENOMIC DNA]</scope>
    <source>
        <strain evidence="3">DSM 46123</strain>
    </source>
</reference>
<evidence type="ECO:0000313" key="2">
    <source>
        <dbReference type="EMBL" id="SCL21736.1"/>
    </source>
</evidence>